<keyword evidence="10" id="KW-0732">Signal</keyword>
<evidence type="ECO:0000313" key="15">
    <source>
        <dbReference type="EMBL" id="RHH91234.1"/>
    </source>
</evidence>
<dbReference type="Pfam" id="PF03544">
    <property type="entry name" value="TonB_C"/>
    <property type="match status" value="1"/>
</dbReference>
<evidence type="ECO:0000313" key="13">
    <source>
        <dbReference type="EMBL" id="RGY28283.1"/>
    </source>
</evidence>
<keyword evidence="5" id="KW-0997">Cell inner membrane</keyword>
<evidence type="ECO:0000256" key="8">
    <source>
        <dbReference type="ARBA" id="ARBA00022989"/>
    </source>
</evidence>
<name>A0A174HF87_9BACE</name>
<dbReference type="InterPro" id="IPR037682">
    <property type="entry name" value="TonB_C"/>
</dbReference>
<dbReference type="Pfam" id="PF14869">
    <property type="entry name" value="DUF4488"/>
    <property type="match status" value="1"/>
</dbReference>
<evidence type="ECO:0000313" key="16">
    <source>
        <dbReference type="EMBL" id="UVQ97852.1"/>
    </source>
</evidence>
<dbReference type="RefSeq" id="WP_055170141.1">
    <property type="nucleotide sequence ID" value="NZ_CAXSLD010000010.1"/>
</dbReference>
<keyword evidence="4" id="KW-1003">Cell membrane</keyword>
<dbReference type="Proteomes" id="UP000095657">
    <property type="component" value="Unassembled WGS sequence"/>
</dbReference>
<comment type="subcellular location">
    <subcellularLocation>
        <location evidence="1">Cell inner membrane</location>
        <topology evidence="1">Single-pass membrane protein</topology>
        <orientation evidence="1">Periplasmic side</orientation>
    </subcellularLocation>
</comment>
<dbReference type="Proteomes" id="UP000283512">
    <property type="component" value="Unassembled WGS sequence"/>
</dbReference>
<dbReference type="GO" id="GO:0031992">
    <property type="term" value="F:energy transducer activity"/>
    <property type="evidence" value="ECO:0007669"/>
    <property type="project" value="TreeGrafter"/>
</dbReference>
<keyword evidence="8" id="KW-1133">Transmembrane helix</keyword>
<dbReference type="Gene3D" id="2.40.128.490">
    <property type="entry name" value="Uncharacterised protein PF14869, DUF4488"/>
    <property type="match status" value="1"/>
</dbReference>
<evidence type="ECO:0000256" key="10">
    <source>
        <dbReference type="SAM" id="SignalP"/>
    </source>
</evidence>
<dbReference type="InterPro" id="IPR051045">
    <property type="entry name" value="TonB-dependent_transducer"/>
</dbReference>
<dbReference type="GO" id="GO:0055085">
    <property type="term" value="P:transmembrane transport"/>
    <property type="evidence" value="ECO:0007669"/>
    <property type="project" value="InterPro"/>
</dbReference>
<dbReference type="InterPro" id="IPR006260">
    <property type="entry name" value="TonB/TolA_C"/>
</dbReference>
<keyword evidence="7" id="KW-0653">Protein transport</keyword>
<evidence type="ECO:0000256" key="4">
    <source>
        <dbReference type="ARBA" id="ARBA00022475"/>
    </source>
</evidence>
<feature type="signal peptide" evidence="10">
    <location>
        <begin position="1"/>
        <end position="20"/>
    </location>
</feature>
<accession>A0A174HF87</accession>
<dbReference type="Proteomes" id="UP000284689">
    <property type="component" value="Unassembled WGS sequence"/>
</dbReference>
<dbReference type="PANTHER" id="PTHR33446:SF2">
    <property type="entry name" value="PROTEIN TONB"/>
    <property type="match status" value="1"/>
</dbReference>
<evidence type="ECO:0000313" key="19">
    <source>
        <dbReference type="Proteomes" id="UP000284431"/>
    </source>
</evidence>
<evidence type="ECO:0000313" key="17">
    <source>
        <dbReference type="Proteomes" id="UP000095657"/>
    </source>
</evidence>
<evidence type="ECO:0000313" key="18">
    <source>
        <dbReference type="Proteomes" id="UP000283512"/>
    </source>
</evidence>
<reference evidence="18 19" key="2">
    <citation type="submission" date="2018-08" db="EMBL/GenBank/DDBJ databases">
        <title>A genome reference for cultivated species of the human gut microbiota.</title>
        <authorList>
            <person name="Zou Y."/>
            <person name="Xue W."/>
            <person name="Luo G."/>
        </authorList>
    </citation>
    <scope>NUCLEOTIDE SEQUENCE [LARGE SCALE GENOMIC DNA]</scope>
    <source>
        <strain evidence="15 18">AM16-49B</strain>
        <strain evidence="14 20">AM31-16AC</strain>
        <strain evidence="13 19">OF02-6LB</strain>
    </source>
</reference>
<dbReference type="AlphaFoldDB" id="A0A174HF87"/>
<dbReference type="PANTHER" id="PTHR33446">
    <property type="entry name" value="PROTEIN TONB-RELATED"/>
    <property type="match status" value="1"/>
</dbReference>
<evidence type="ECO:0000313" key="20">
    <source>
        <dbReference type="Proteomes" id="UP000284689"/>
    </source>
</evidence>
<dbReference type="EMBL" id="QSCS01000005">
    <property type="protein sequence ID" value="RGY28283.1"/>
    <property type="molecule type" value="Genomic_DNA"/>
</dbReference>
<sequence length="280" mass="31444">MKTKLLSLIISLFACSLLVAQEQPIQKVDVNGVYLIPDKMPEYPGGVPAMMKFLSSNVKYPVEAQKNAISGRVIVQFVVMEDGTLSQAKVIRGVDPLLDEEALRVVKEMPKWTPGIVDGKTVKVKFTVPIMFSLQKNSSKNVPFKLVIPNGQEIKNKRMQGVWQTCMVESVEKGYRLSLGPLLKFISVDNTFMNIIIDTNKMGSVILVQGEYELKSDSIYVENITKSVYSVFPAGVENEISVERLHDNLIKLTFKIPGREEPGVEYWYRIPSPDIKIMAD</sequence>
<dbReference type="Proteomes" id="UP000284431">
    <property type="component" value="Unassembled WGS sequence"/>
</dbReference>
<evidence type="ECO:0000259" key="11">
    <source>
        <dbReference type="PROSITE" id="PS52015"/>
    </source>
</evidence>
<dbReference type="EMBL" id="QSJD01000004">
    <property type="protein sequence ID" value="RHD52197.1"/>
    <property type="molecule type" value="Genomic_DNA"/>
</dbReference>
<organism evidence="12 17">
    <name type="scientific">Bacteroides caccae</name>
    <dbReference type="NCBI Taxonomy" id="47678"/>
    <lineage>
        <taxon>Bacteria</taxon>
        <taxon>Pseudomonadati</taxon>
        <taxon>Bacteroidota</taxon>
        <taxon>Bacteroidia</taxon>
        <taxon>Bacteroidales</taxon>
        <taxon>Bacteroidaceae</taxon>
        <taxon>Bacteroides</taxon>
    </lineage>
</organism>
<dbReference type="Proteomes" id="UP001060260">
    <property type="component" value="Chromosome"/>
</dbReference>
<dbReference type="EMBL" id="QRKD01000006">
    <property type="protein sequence ID" value="RHH91234.1"/>
    <property type="molecule type" value="Genomic_DNA"/>
</dbReference>
<dbReference type="PROSITE" id="PS51257">
    <property type="entry name" value="PROKAR_LIPOPROTEIN"/>
    <property type="match status" value="1"/>
</dbReference>
<evidence type="ECO:0000256" key="7">
    <source>
        <dbReference type="ARBA" id="ARBA00022927"/>
    </source>
</evidence>
<evidence type="ECO:0000313" key="14">
    <source>
        <dbReference type="EMBL" id="RHD52197.1"/>
    </source>
</evidence>
<evidence type="ECO:0000256" key="1">
    <source>
        <dbReference type="ARBA" id="ARBA00004383"/>
    </source>
</evidence>
<dbReference type="InterPro" id="IPR027991">
    <property type="entry name" value="DUF4488"/>
</dbReference>
<evidence type="ECO:0000256" key="9">
    <source>
        <dbReference type="ARBA" id="ARBA00023136"/>
    </source>
</evidence>
<gene>
    <name evidence="15" type="ORF">DW190_08975</name>
    <name evidence="14" type="ORF">DW794_04260</name>
    <name evidence="13" type="ORF">DXA49_04355</name>
    <name evidence="12" type="ORF">ERS852494_00610</name>
    <name evidence="16" type="ORF">NXW23_05735</name>
</gene>
<feature type="domain" description="TonB C-terminal" evidence="11">
    <location>
        <begin position="45"/>
        <end position="141"/>
    </location>
</feature>
<keyword evidence="6" id="KW-0812">Transmembrane</keyword>
<protein>
    <submittedName>
        <fullName evidence="12">Outer membrane transport energization protein TonB</fullName>
    </submittedName>
    <submittedName>
        <fullName evidence="13">TonB family protein</fullName>
    </submittedName>
</protein>
<dbReference type="STRING" id="47678.ERS852494_00610"/>
<dbReference type="EMBL" id="CZAI01000001">
    <property type="protein sequence ID" value="CUO72026.1"/>
    <property type="molecule type" value="Genomic_DNA"/>
</dbReference>
<dbReference type="EMBL" id="CP103166">
    <property type="protein sequence ID" value="UVQ97852.1"/>
    <property type="molecule type" value="Genomic_DNA"/>
</dbReference>
<dbReference type="NCBIfam" id="TIGR01352">
    <property type="entry name" value="tonB_Cterm"/>
    <property type="match status" value="1"/>
</dbReference>
<proteinExistence type="inferred from homology"/>
<dbReference type="PROSITE" id="PS52015">
    <property type="entry name" value="TONB_CTD"/>
    <property type="match status" value="1"/>
</dbReference>
<reference evidence="12 17" key="1">
    <citation type="submission" date="2015-09" db="EMBL/GenBank/DDBJ databases">
        <authorList>
            <consortium name="Pathogen Informatics"/>
        </authorList>
    </citation>
    <scope>NUCLEOTIDE SEQUENCE [LARGE SCALE GENOMIC DNA]</scope>
    <source>
        <strain evidence="12 17">2789STDY5834880</strain>
    </source>
</reference>
<keyword evidence="9" id="KW-0472">Membrane</keyword>
<keyword evidence="3" id="KW-0813">Transport</keyword>
<dbReference type="Gene3D" id="3.30.1150.10">
    <property type="match status" value="1"/>
</dbReference>
<dbReference type="FunFam" id="3.30.1150.10:FF:000002">
    <property type="entry name" value="Energy transducer TonB"/>
    <property type="match status" value="1"/>
</dbReference>
<evidence type="ECO:0000256" key="5">
    <source>
        <dbReference type="ARBA" id="ARBA00022519"/>
    </source>
</evidence>
<evidence type="ECO:0000256" key="2">
    <source>
        <dbReference type="ARBA" id="ARBA00006555"/>
    </source>
</evidence>
<evidence type="ECO:0000313" key="12">
    <source>
        <dbReference type="EMBL" id="CUO72026.1"/>
    </source>
</evidence>
<dbReference type="GO" id="GO:0098797">
    <property type="term" value="C:plasma membrane protein complex"/>
    <property type="evidence" value="ECO:0007669"/>
    <property type="project" value="TreeGrafter"/>
</dbReference>
<feature type="chain" id="PRO_5041795181" evidence="10">
    <location>
        <begin position="21"/>
        <end position="280"/>
    </location>
</feature>
<comment type="similarity">
    <text evidence="2">Belongs to the TonB family.</text>
</comment>
<dbReference type="GO" id="GO:0015031">
    <property type="term" value="P:protein transport"/>
    <property type="evidence" value="ECO:0007669"/>
    <property type="project" value="UniProtKB-KW"/>
</dbReference>
<evidence type="ECO:0000256" key="3">
    <source>
        <dbReference type="ARBA" id="ARBA00022448"/>
    </source>
</evidence>
<evidence type="ECO:0000256" key="6">
    <source>
        <dbReference type="ARBA" id="ARBA00022692"/>
    </source>
</evidence>
<reference evidence="16" key="3">
    <citation type="submission" date="2022-08" db="EMBL/GenBank/DDBJ databases">
        <title>Genome Sequencing of Bacteroides fragilis Group Isolates with Nanopore Technology.</title>
        <authorList>
            <person name="Tisza M.J."/>
            <person name="Smith D."/>
            <person name="Dekker J.P."/>
        </authorList>
    </citation>
    <scope>NUCLEOTIDE SEQUENCE</scope>
    <source>
        <strain evidence="16">BFG-474</strain>
    </source>
</reference>
<dbReference type="SUPFAM" id="SSF74653">
    <property type="entry name" value="TolA/TonB C-terminal domain"/>
    <property type="match status" value="1"/>
</dbReference>